<evidence type="ECO:0000313" key="1">
    <source>
        <dbReference type="EMBL" id="KFA70236.1"/>
    </source>
</evidence>
<protein>
    <submittedName>
        <fullName evidence="1">Uncharacterized protein</fullName>
    </submittedName>
</protein>
<sequence>MDPWWYTLLKALIPRGYYKNTTFSLQVNRHMRVYLSRSLDRNNVITANSSVTKHSRAARTEYAQAEIA</sequence>
<dbReference type="InParanoid" id="A0A084R201"/>
<evidence type="ECO:0000313" key="2">
    <source>
        <dbReference type="Proteomes" id="UP000028524"/>
    </source>
</evidence>
<proteinExistence type="predicted"/>
<reference evidence="1 2" key="1">
    <citation type="journal article" date="2014" name="BMC Genomics">
        <title>Comparative genome sequencing reveals chemotype-specific gene clusters in the toxigenic black mold Stachybotrys.</title>
        <authorList>
            <person name="Semeiks J."/>
            <person name="Borek D."/>
            <person name="Otwinowski Z."/>
            <person name="Grishin N.V."/>
        </authorList>
    </citation>
    <scope>NUCLEOTIDE SEQUENCE [LARGE SCALE GENOMIC DNA]</scope>
    <source>
        <strain evidence="1 2">IBT 40285</strain>
    </source>
</reference>
<dbReference type="HOGENOM" id="CLU_2795623_0_0_1"/>
<dbReference type="EMBL" id="KL659265">
    <property type="protein sequence ID" value="KFA70236.1"/>
    <property type="molecule type" value="Genomic_DNA"/>
</dbReference>
<accession>A0A084R201</accession>
<dbReference type="AlphaFoldDB" id="A0A084R201"/>
<organism evidence="1 2">
    <name type="scientific">Stachybotrys chlorohalonatus (strain IBT 40285)</name>
    <dbReference type="NCBI Taxonomy" id="1283841"/>
    <lineage>
        <taxon>Eukaryota</taxon>
        <taxon>Fungi</taxon>
        <taxon>Dikarya</taxon>
        <taxon>Ascomycota</taxon>
        <taxon>Pezizomycotina</taxon>
        <taxon>Sordariomycetes</taxon>
        <taxon>Hypocreomycetidae</taxon>
        <taxon>Hypocreales</taxon>
        <taxon>Stachybotryaceae</taxon>
        <taxon>Stachybotrys</taxon>
    </lineage>
</organism>
<gene>
    <name evidence="1" type="ORF">S40285_09697</name>
</gene>
<keyword evidence="2" id="KW-1185">Reference proteome</keyword>
<name>A0A084R201_STAC4</name>
<dbReference type="Proteomes" id="UP000028524">
    <property type="component" value="Unassembled WGS sequence"/>
</dbReference>